<dbReference type="InterPro" id="IPR029063">
    <property type="entry name" value="SAM-dependent_MTases_sf"/>
</dbReference>
<evidence type="ECO:0000313" key="2">
    <source>
        <dbReference type="EMBL" id="TDL17677.1"/>
    </source>
</evidence>
<dbReference type="Pfam" id="PF13489">
    <property type="entry name" value="Methyltransf_23"/>
    <property type="match status" value="1"/>
</dbReference>
<dbReference type="CDD" id="cd02440">
    <property type="entry name" value="AdoMet_MTases"/>
    <property type="match status" value="1"/>
</dbReference>
<dbReference type="EMBL" id="ML170218">
    <property type="protein sequence ID" value="TDL17677.1"/>
    <property type="molecule type" value="Genomic_DNA"/>
</dbReference>
<protein>
    <submittedName>
        <fullName evidence="2">Uncharacterized protein</fullName>
    </submittedName>
</protein>
<feature type="region of interest" description="Disordered" evidence="1">
    <location>
        <begin position="16"/>
        <end position="43"/>
    </location>
</feature>
<accession>A0A4Y7PQG3</accession>
<dbReference type="OrthoDB" id="2013972at2759"/>
<proteinExistence type="predicted"/>
<dbReference type="Proteomes" id="UP000294933">
    <property type="component" value="Unassembled WGS sequence"/>
</dbReference>
<dbReference type="Gene3D" id="3.40.50.150">
    <property type="entry name" value="Vaccinia Virus protein VP39"/>
    <property type="match status" value="1"/>
</dbReference>
<name>A0A4Y7PQG3_9AGAM</name>
<keyword evidence="3" id="KW-1185">Reference proteome</keyword>
<dbReference type="VEuPathDB" id="FungiDB:BD410DRAFT_754196"/>
<organism evidence="2 3">
    <name type="scientific">Rickenella mellea</name>
    <dbReference type="NCBI Taxonomy" id="50990"/>
    <lineage>
        <taxon>Eukaryota</taxon>
        <taxon>Fungi</taxon>
        <taxon>Dikarya</taxon>
        <taxon>Basidiomycota</taxon>
        <taxon>Agaricomycotina</taxon>
        <taxon>Agaricomycetes</taxon>
        <taxon>Hymenochaetales</taxon>
        <taxon>Rickenellaceae</taxon>
        <taxon>Rickenella</taxon>
    </lineage>
</organism>
<dbReference type="SUPFAM" id="SSF53335">
    <property type="entry name" value="S-adenosyl-L-methionine-dependent methyltransferases"/>
    <property type="match status" value="1"/>
</dbReference>
<evidence type="ECO:0000256" key="1">
    <source>
        <dbReference type="SAM" id="MobiDB-lite"/>
    </source>
</evidence>
<evidence type="ECO:0000313" key="3">
    <source>
        <dbReference type="Proteomes" id="UP000294933"/>
    </source>
</evidence>
<reference evidence="2 3" key="1">
    <citation type="submission" date="2018-06" db="EMBL/GenBank/DDBJ databases">
        <title>A transcriptomic atlas of mushroom development highlights an independent origin of complex multicellularity.</title>
        <authorList>
            <consortium name="DOE Joint Genome Institute"/>
            <person name="Krizsan K."/>
            <person name="Almasi E."/>
            <person name="Merenyi Z."/>
            <person name="Sahu N."/>
            <person name="Viragh M."/>
            <person name="Koszo T."/>
            <person name="Mondo S."/>
            <person name="Kiss B."/>
            <person name="Balint B."/>
            <person name="Kues U."/>
            <person name="Barry K."/>
            <person name="Hegedus J.C."/>
            <person name="Henrissat B."/>
            <person name="Johnson J."/>
            <person name="Lipzen A."/>
            <person name="Ohm R."/>
            <person name="Nagy I."/>
            <person name="Pangilinan J."/>
            <person name="Yan J."/>
            <person name="Xiong Y."/>
            <person name="Grigoriev I.V."/>
            <person name="Hibbett D.S."/>
            <person name="Nagy L.G."/>
        </authorList>
    </citation>
    <scope>NUCLEOTIDE SEQUENCE [LARGE SCALE GENOMIC DNA]</scope>
    <source>
        <strain evidence="2 3">SZMC22713</strain>
    </source>
</reference>
<dbReference type="STRING" id="50990.A0A4Y7PQG3"/>
<dbReference type="AlphaFoldDB" id="A0A4Y7PQG3"/>
<gene>
    <name evidence="2" type="ORF">BD410DRAFT_754196</name>
</gene>
<sequence>MDSDEERDELDLMVYNLKSKTGRHRPRSAPSPPPRAISPSTESDSLVTIAESDEGIGYFREESGRVFHSLPGIPVVIPTDNAETRRLNEEYFTMKLYLGGCHWGPVEEVLAPAQDGHTIRAMDIVSQGAWLDDMSEQFPHVKWHGVQFVPNRRPHRQNVVYEVYDISEGLHGAANSYDFIHSRMSGSFIKDYDRFLSDVKRLLRPGGLFMSGDYEPDLHTTESSIPRDQLPWTTKILDMFALGIQVQGIDRDRYVISPERLRTSGGFEKISDLTIHVPVGPWDTSTELQKEIGTHFRENVKLMAYSLKPIMQRVGLSQTEVEGICEGFRQEIWDPRVKIYNTYFGVCAFKEM</sequence>